<dbReference type="AlphaFoldDB" id="W0RJD5"/>
<evidence type="ECO:0000256" key="1">
    <source>
        <dbReference type="ARBA" id="ARBA00023235"/>
    </source>
</evidence>
<feature type="domain" description="Methylmalonyl-CoA mutase alpha/beta chain catalytic" evidence="3">
    <location>
        <begin position="46"/>
        <end position="553"/>
    </location>
</feature>
<reference evidence="4 5" key="1">
    <citation type="journal article" date="2014" name="Genome Announc.">
        <title>Genome Sequence and Methylome of Soil Bacterium Gemmatirosa kalamazoonensis KBS708T, a Member of the Rarely Cultivated Gemmatimonadetes Phylum.</title>
        <authorList>
            <person name="Debruyn J.M."/>
            <person name="Radosevich M."/>
            <person name="Wommack K.E."/>
            <person name="Polson S.W."/>
            <person name="Hauser L.J."/>
            <person name="Fawaz M.N."/>
            <person name="Korlach J."/>
            <person name="Tsai Y.C."/>
        </authorList>
    </citation>
    <scope>NUCLEOTIDE SEQUENCE [LARGE SCALE GENOMIC DNA]</scope>
    <source>
        <strain evidence="4 5">KBS708</strain>
    </source>
</reference>
<dbReference type="PANTHER" id="PTHR48101:SF1">
    <property type="entry name" value="METHYLMALONYL-COA MUTASE, LARGE SUBUNIT"/>
    <property type="match status" value="1"/>
</dbReference>
<accession>W0RJD5</accession>
<dbReference type="NCBIfam" id="TIGR00641">
    <property type="entry name" value="acid_CoA_mut_N"/>
    <property type="match status" value="1"/>
</dbReference>
<proteinExistence type="predicted"/>
<dbReference type="InterPro" id="IPR016176">
    <property type="entry name" value="Cbl-dep_enz_cat"/>
</dbReference>
<dbReference type="InterPro" id="IPR006098">
    <property type="entry name" value="MMCoA_mutase_a_cat"/>
</dbReference>
<protein>
    <submittedName>
        <fullName evidence="4">Methylmalonyl-CoA mutase, large subunit</fullName>
    </submittedName>
</protein>
<dbReference type="Pfam" id="PF01642">
    <property type="entry name" value="MM_CoA_mutase"/>
    <property type="match status" value="1"/>
</dbReference>
<dbReference type="eggNOG" id="COG1884">
    <property type="taxonomic scope" value="Bacteria"/>
</dbReference>
<dbReference type="EMBL" id="CP007128">
    <property type="protein sequence ID" value="AHG90886.1"/>
    <property type="molecule type" value="Genomic_DNA"/>
</dbReference>
<dbReference type="InParanoid" id="W0RJD5"/>
<keyword evidence="5" id="KW-1185">Reference proteome</keyword>
<organism evidence="4 5">
    <name type="scientific">Gemmatirosa kalamazoonensis</name>
    <dbReference type="NCBI Taxonomy" id="861299"/>
    <lineage>
        <taxon>Bacteria</taxon>
        <taxon>Pseudomonadati</taxon>
        <taxon>Gemmatimonadota</taxon>
        <taxon>Gemmatimonadia</taxon>
        <taxon>Gemmatimonadales</taxon>
        <taxon>Gemmatimonadaceae</taxon>
        <taxon>Gemmatirosa</taxon>
    </lineage>
</organism>
<dbReference type="Proteomes" id="UP000019151">
    <property type="component" value="Chromosome"/>
</dbReference>
<dbReference type="GO" id="GO:0031419">
    <property type="term" value="F:cobalamin binding"/>
    <property type="evidence" value="ECO:0007669"/>
    <property type="project" value="InterPro"/>
</dbReference>
<keyword evidence="2" id="KW-0175">Coiled coil</keyword>
<gene>
    <name evidence="4" type="ORF">J421_3349</name>
</gene>
<dbReference type="InterPro" id="IPR006099">
    <property type="entry name" value="MeMalonylCoA_mutase_a/b_cat"/>
</dbReference>
<dbReference type="STRING" id="861299.J421_3349"/>
<dbReference type="KEGG" id="gba:J421_3349"/>
<evidence type="ECO:0000259" key="3">
    <source>
        <dbReference type="Pfam" id="PF01642"/>
    </source>
</evidence>
<dbReference type="GO" id="GO:0004494">
    <property type="term" value="F:methylmalonyl-CoA mutase activity"/>
    <property type="evidence" value="ECO:0007669"/>
    <property type="project" value="InterPro"/>
</dbReference>
<dbReference type="PANTHER" id="PTHR48101">
    <property type="entry name" value="METHYLMALONYL-COA MUTASE, MITOCHONDRIAL-RELATED"/>
    <property type="match status" value="1"/>
</dbReference>
<evidence type="ECO:0000313" key="4">
    <source>
        <dbReference type="EMBL" id="AHG90886.1"/>
    </source>
</evidence>
<name>W0RJD5_9BACT</name>
<dbReference type="SUPFAM" id="SSF51703">
    <property type="entry name" value="Cobalamin (vitamin B12)-dependent enzymes"/>
    <property type="match status" value="1"/>
</dbReference>
<dbReference type="PATRIC" id="fig|861299.3.peg.3401"/>
<keyword evidence="1" id="KW-0413">Isomerase</keyword>
<sequence length="561" mass="63313">MMASVQDFEQAVRDRDEEIARLRAEVEAWRRRFDKGGKRDIAFVNSEREVEPLYTALDTQPDVEVPGAFPFTRGIHPTGYRGKLWTMRQFAGFGTARETNERYKFLLSQGQTGLSVAFDFPTLMGYDSDHPRSEGEVGKCGVAISSLADMEELFAGIPLGQVSTSMTINGPAIILFCFYCAAAEKQGVPLEQIQGTVQNDILKEYMAQHAWCFPIEPALRLIVDMFEWCATHTPKWNTISISGYHIREAGATAAQELAFTLADGFTYVERGIARGLDVDDFAPRLSFFWDIHNDFFEEVAKLRAARRIWARHMKERYGARDPRSWVMRFHSQTAGVTLTAQQPMNNIVRVAYQALAAVLGGTQSLHTNSMDETLALPTEHSVEVALRTQQVLAYETGVPNVIDPLGGSYYVEALTDQLEREAEDLFRQIDEIGGVVPGLETGWLQRKINESAARQQWEIEQHRKVIVGVNDFVSDEQELQIPLLRIGQEAEEEQRAKMAAMRAGRDDALVRQRLDRLREAARGSDNVVPFILDCARAYCTLYEIRAALESVFGAYREPVFF</sequence>
<dbReference type="Gene3D" id="3.20.20.240">
    <property type="entry name" value="Methylmalonyl-CoA mutase"/>
    <property type="match status" value="1"/>
</dbReference>
<feature type="coiled-coil region" evidence="2">
    <location>
        <begin position="5"/>
        <end position="32"/>
    </location>
</feature>
<evidence type="ECO:0000313" key="5">
    <source>
        <dbReference type="Proteomes" id="UP000019151"/>
    </source>
</evidence>
<dbReference type="HOGENOM" id="CLU_009523_5_1_0"/>
<evidence type="ECO:0000256" key="2">
    <source>
        <dbReference type="SAM" id="Coils"/>
    </source>
</evidence>